<feature type="region of interest" description="Disordered" evidence="1">
    <location>
        <begin position="1"/>
        <end position="114"/>
    </location>
</feature>
<gene>
    <name evidence="2" type="ORF">RFULGI_LOCUS14545</name>
</gene>
<dbReference type="Proteomes" id="UP000789396">
    <property type="component" value="Unassembled WGS sequence"/>
</dbReference>
<accession>A0A9N9NVD1</accession>
<organism evidence="2 3">
    <name type="scientific">Racocetra fulgida</name>
    <dbReference type="NCBI Taxonomy" id="60492"/>
    <lineage>
        <taxon>Eukaryota</taxon>
        <taxon>Fungi</taxon>
        <taxon>Fungi incertae sedis</taxon>
        <taxon>Mucoromycota</taxon>
        <taxon>Glomeromycotina</taxon>
        <taxon>Glomeromycetes</taxon>
        <taxon>Diversisporales</taxon>
        <taxon>Gigasporaceae</taxon>
        <taxon>Racocetra</taxon>
    </lineage>
</organism>
<feature type="compositionally biased region" description="Basic and acidic residues" evidence="1">
    <location>
        <begin position="1"/>
        <end position="16"/>
    </location>
</feature>
<evidence type="ECO:0000256" key="1">
    <source>
        <dbReference type="SAM" id="MobiDB-lite"/>
    </source>
</evidence>
<comment type="caution">
    <text evidence="2">The sequence shown here is derived from an EMBL/GenBank/DDBJ whole genome shotgun (WGS) entry which is preliminary data.</text>
</comment>
<feature type="non-terminal residue" evidence="2">
    <location>
        <position position="1"/>
    </location>
</feature>
<evidence type="ECO:0000313" key="2">
    <source>
        <dbReference type="EMBL" id="CAG8764214.1"/>
    </source>
</evidence>
<protein>
    <submittedName>
        <fullName evidence="2">19877_t:CDS:1</fullName>
    </submittedName>
</protein>
<dbReference type="EMBL" id="CAJVPZ010042686">
    <property type="protein sequence ID" value="CAG8764214.1"/>
    <property type="molecule type" value="Genomic_DNA"/>
</dbReference>
<dbReference type="AlphaFoldDB" id="A0A9N9NVD1"/>
<evidence type="ECO:0000313" key="3">
    <source>
        <dbReference type="Proteomes" id="UP000789396"/>
    </source>
</evidence>
<feature type="compositionally biased region" description="Basic and acidic residues" evidence="1">
    <location>
        <begin position="90"/>
        <end position="108"/>
    </location>
</feature>
<dbReference type="OrthoDB" id="2257229at2759"/>
<feature type="compositionally biased region" description="Low complexity" evidence="1">
    <location>
        <begin position="77"/>
        <end position="87"/>
    </location>
</feature>
<feature type="non-terminal residue" evidence="2">
    <location>
        <position position="247"/>
    </location>
</feature>
<reference evidence="2" key="1">
    <citation type="submission" date="2021-06" db="EMBL/GenBank/DDBJ databases">
        <authorList>
            <person name="Kallberg Y."/>
            <person name="Tangrot J."/>
            <person name="Rosling A."/>
        </authorList>
    </citation>
    <scope>NUCLEOTIDE SEQUENCE</scope>
    <source>
        <strain evidence="2">IN212</strain>
    </source>
</reference>
<feature type="compositionally biased region" description="Low complexity" evidence="1">
    <location>
        <begin position="18"/>
        <end position="35"/>
    </location>
</feature>
<proteinExistence type="predicted"/>
<feature type="compositionally biased region" description="Polar residues" evidence="1">
    <location>
        <begin position="36"/>
        <end position="49"/>
    </location>
</feature>
<keyword evidence="3" id="KW-1185">Reference proteome</keyword>
<name>A0A9N9NVD1_9GLOM</name>
<sequence>GNKPDKQRAKDWEKTRKSSNISGGSSIHIHNIHNSTLSGNSLTVAGNTSTTKATTEATTKRKREGLRERKVVSYAESSTDTDTSFDTNCEESRSVKRQSNRFDIKESTTDNDEVESDHDFSYFELAYRALDPSKMWVLKSSGRVVEKVIYDHARELEYDSYLHSFIINDADREAKKLFNKNEWNEIFSSNPKHVPKIGENIVNLLKKYNVDNLPTLQKVIFEPLFSDNAPYSTDLDYINLAYRSMDK</sequence>